<dbReference type="InterPro" id="IPR005477">
    <property type="entry name" value="Dxylulose-5-P_synthase"/>
</dbReference>
<dbReference type="PANTHER" id="PTHR43322:SF5">
    <property type="entry name" value="1-DEOXY-D-XYLULOSE-5-PHOSPHATE SYNTHASE, CHLOROPLASTIC"/>
    <property type="match status" value="1"/>
</dbReference>
<dbReference type="EMBL" id="DVKI01000147">
    <property type="protein sequence ID" value="HIT17664.1"/>
    <property type="molecule type" value="Genomic_DNA"/>
</dbReference>
<name>A0A9D1KAF0_9FIRM</name>
<dbReference type="Gene3D" id="3.40.50.970">
    <property type="match status" value="1"/>
</dbReference>
<dbReference type="Pfam" id="PF13292">
    <property type="entry name" value="DXP_synthase_N"/>
    <property type="match status" value="1"/>
</dbReference>
<dbReference type="AlphaFoldDB" id="A0A9D1KAF0"/>
<evidence type="ECO:0000256" key="7">
    <source>
        <dbReference type="ARBA" id="ARBA00023052"/>
    </source>
</evidence>
<comment type="cofactor">
    <cofactor evidence="1">
        <name>Mg(2+)</name>
        <dbReference type="ChEBI" id="CHEBI:18420"/>
    </cofactor>
</comment>
<dbReference type="PROSITE" id="PS00801">
    <property type="entry name" value="TRANSKETOLASE_1"/>
    <property type="match status" value="1"/>
</dbReference>
<sequence length="222" mass="24454">MDINEIKDPTFLKQLNYKEMNTLAKDIRSFIIENVSQTGGHLSSNLGTVELIMALHRVFDAPLDRFLFDVGHQAYTHKILTGRAKQFRTLRSYQGLSGYLKMSESPYDCFESGHSSTSLSTALGMAVARDQKNEHYHIIDVIGDASIANGVAFEALNSVEQTPSKIIIILNDNDMAISKSVGSLAKSLAKIRTSQTYGVVKKGYVGVIGKIPKIGRPIVNFT</sequence>
<dbReference type="PANTHER" id="PTHR43322">
    <property type="entry name" value="1-D-DEOXYXYLULOSE 5-PHOSPHATE SYNTHASE-RELATED"/>
    <property type="match status" value="1"/>
</dbReference>
<reference evidence="8" key="1">
    <citation type="submission" date="2020-10" db="EMBL/GenBank/DDBJ databases">
        <authorList>
            <person name="Gilroy R."/>
        </authorList>
    </citation>
    <scope>NUCLEOTIDE SEQUENCE</scope>
    <source>
        <strain evidence="8">14508</strain>
    </source>
</reference>
<dbReference type="GO" id="GO:0016114">
    <property type="term" value="P:terpenoid biosynthetic process"/>
    <property type="evidence" value="ECO:0007669"/>
    <property type="project" value="InterPro"/>
</dbReference>
<dbReference type="GO" id="GO:0008661">
    <property type="term" value="F:1-deoxy-D-xylulose-5-phosphate synthase activity"/>
    <property type="evidence" value="ECO:0007669"/>
    <property type="project" value="InterPro"/>
</dbReference>
<evidence type="ECO:0000256" key="1">
    <source>
        <dbReference type="ARBA" id="ARBA00001946"/>
    </source>
</evidence>
<dbReference type="CDD" id="cd02007">
    <property type="entry name" value="TPP_DXS"/>
    <property type="match status" value="1"/>
</dbReference>
<keyword evidence="7" id="KW-0786">Thiamine pyrophosphate</keyword>
<dbReference type="Proteomes" id="UP000886893">
    <property type="component" value="Unassembled WGS sequence"/>
</dbReference>
<evidence type="ECO:0000256" key="5">
    <source>
        <dbReference type="ARBA" id="ARBA00022723"/>
    </source>
</evidence>
<evidence type="ECO:0000313" key="9">
    <source>
        <dbReference type="Proteomes" id="UP000886893"/>
    </source>
</evidence>
<evidence type="ECO:0000256" key="6">
    <source>
        <dbReference type="ARBA" id="ARBA00022842"/>
    </source>
</evidence>
<evidence type="ECO:0000256" key="4">
    <source>
        <dbReference type="ARBA" id="ARBA00022679"/>
    </source>
</evidence>
<dbReference type="SUPFAM" id="SSF52518">
    <property type="entry name" value="Thiamin diphosphate-binding fold (THDP-binding)"/>
    <property type="match status" value="1"/>
</dbReference>
<organism evidence="8 9">
    <name type="scientific">Candidatus Caccosoma faecigallinarum</name>
    <dbReference type="NCBI Taxonomy" id="2840720"/>
    <lineage>
        <taxon>Bacteria</taxon>
        <taxon>Bacillati</taxon>
        <taxon>Bacillota</taxon>
        <taxon>Bacillota incertae sedis</taxon>
        <taxon>Candidatus Caccosoma</taxon>
    </lineage>
</organism>
<evidence type="ECO:0000256" key="2">
    <source>
        <dbReference type="ARBA" id="ARBA00001964"/>
    </source>
</evidence>
<accession>A0A9D1KAF0</accession>
<dbReference type="InterPro" id="IPR049557">
    <property type="entry name" value="Transketolase_CS"/>
</dbReference>
<comment type="caution">
    <text evidence="8">The sequence shown here is derived from an EMBL/GenBank/DDBJ whole genome shotgun (WGS) entry which is preliminary data.</text>
</comment>
<dbReference type="GO" id="GO:0019288">
    <property type="term" value="P:isopentenyl diphosphate biosynthetic process, methylerythritol 4-phosphate pathway"/>
    <property type="evidence" value="ECO:0007669"/>
    <property type="project" value="TreeGrafter"/>
</dbReference>
<evidence type="ECO:0000256" key="3">
    <source>
        <dbReference type="ARBA" id="ARBA00011738"/>
    </source>
</evidence>
<dbReference type="GO" id="GO:0005829">
    <property type="term" value="C:cytosol"/>
    <property type="evidence" value="ECO:0007669"/>
    <property type="project" value="TreeGrafter"/>
</dbReference>
<feature type="non-terminal residue" evidence="8">
    <location>
        <position position="222"/>
    </location>
</feature>
<comment type="subunit">
    <text evidence="3">Homodimer.</text>
</comment>
<proteinExistence type="predicted"/>
<evidence type="ECO:0000313" key="8">
    <source>
        <dbReference type="EMBL" id="HIT17664.1"/>
    </source>
</evidence>
<dbReference type="GO" id="GO:0046872">
    <property type="term" value="F:metal ion binding"/>
    <property type="evidence" value="ECO:0007669"/>
    <property type="project" value="UniProtKB-KW"/>
</dbReference>
<reference evidence="8" key="2">
    <citation type="journal article" date="2021" name="PeerJ">
        <title>Extensive microbial diversity within the chicken gut microbiome revealed by metagenomics and culture.</title>
        <authorList>
            <person name="Gilroy R."/>
            <person name="Ravi A."/>
            <person name="Getino M."/>
            <person name="Pursley I."/>
            <person name="Horton D.L."/>
            <person name="Alikhan N.F."/>
            <person name="Baker D."/>
            <person name="Gharbi K."/>
            <person name="Hall N."/>
            <person name="Watson M."/>
            <person name="Adriaenssens E.M."/>
            <person name="Foster-Nyarko E."/>
            <person name="Jarju S."/>
            <person name="Secka A."/>
            <person name="Antonio M."/>
            <person name="Oren A."/>
            <person name="Chaudhuri R.R."/>
            <person name="La Ragione R."/>
            <person name="Hildebrand F."/>
            <person name="Pallen M.J."/>
        </authorList>
    </citation>
    <scope>NUCLEOTIDE SEQUENCE</scope>
    <source>
        <strain evidence="8">14508</strain>
    </source>
</reference>
<keyword evidence="6" id="KW-0460">Magnesium</keyword>
<gene>
    <name evidence="8" type="ORF">IAD04_04765</name>
</gene>
<keyword evidence="5" id="KW-0479">Metal-binding</keyword>
<keyword evidence="4" id="KW-0808">Transferase</keyword>
<dbReference type="InterPro" id="IPR029061">
    <property type="entry name" value="THDP-binding"/>
</dbReference>
<protein>
    <submittedName>
        <fullName evidence="8">1-deoxy-D-xylulose-5-phosphate synthase</fullName>
    </submittedName>
</protein>
<comment type="cofactor">
    <cofactor evidence="2">
        <name>thiamine diphosphate</name>
        <dbReference type="ChEBI" id="CHEBI:58937"/>
    </cofactor>
</comment>